<accession>A0A098GHT1</accession>
<dbReference type="AlphaFoldDB" id="A0A098GHT1"/>
<protein>
    <submittedName>
        <fullName evidence="1">Uncharacterized protein</fullName>
    </submittedName>
</protein>
<dbReference type="Proteomes" id="UP000032414">
    <property type="component" value="Chromosome I"/>
</dbReference>
<name>A0A098GHT1_LEGMI</name>
<dbReference type="HOGENOM" id="CLU_2439750_0_0_6"/>
<proteinExistence type="predicted"/>
<reference evidence="2" key="1">
    <citation type="submission" date="2014-09" db="EMBL/GenBank/DDBJ databases">
        <authorList>
            <person name="Gomez-Valero L."/>
        </authorList>
    </citation>
    <scope>NUCLEOTIDE SEQUENCE [LARGE SCALE GENOMIC DNA]</scope>
    <source>
        <strain evidence="2">ATCC33218</strain>
    </source>
</reference>
<evidence type="ECO:0000313" key="2">
    <source>
        <dbReference type="Proteomes" id="UP000032414"/>
    </source>
</evidence>
<organism evidence="1 2">
    <name type="scientific">Legionella micdadei</name>
    <name type="common">Tatlockia micdadei</name>
    <dbReference type="NCBI Taxonomy" id="451"/>
    <lineage>
        <taxon>Bacteria</taxon>
        <taxon>Pseudomonadati</taxon>
        <taxon>Pseudomonadota</taxon>
        <taxon>Gammaproteobacteria</taxon>
        <taxon>Legionellales</taxon>
        <taxon>Legionellaceae</taxon>
        <taxon>Legionella</taxon>
    </lineage>
</organism>
<dbReference type="KEGG" id="tmc:LMI_1742"/>
<sequence>MGVLQERPISRQYLLPPIAFPDRITLPSFTAFQVKVRGLKMKVFDARTILGELKSEDAAKAVCSEMEKKKLNPTAKYNNLRGLIRSMILS</sequence>
<gene>
    <name evidence="1" type="ORF">LMI_1742</name>
</gene>
<evidence type="ECO:0000313" key="1">
    <source>
        <dbReference type="EMBL" id="CEG61036.1"/>
    </source>
</evidence>
<dbReference type="EMBL" id="LN614830">
    <property type="protein sequence ID" value="CEG61036.1"/>
    <property type="molecule type" value="Genomic_DNA"/>
</dbReference>